<name>A0A2K1KK76_PHYPA</name>
<dbReference type="PaxDb" id="3218-PP1S116_169V6.1"/>
<dbReference type="Gramene" id="Pp3c5_17810V3.2">
    <property type="protein sequence ID" value="PAC:32954095.CDS.1"/>
    <property type="gene ID" value="Pp3c5_17810"/>
</dbReference>
<reference evidence="2" key="3">
    <citation type="submission" date="2020-12" db="UniProtKB">
        <authorList>
            <consortium name="EnsemblPlants"/>
        </authorList>
    </citation>
    <scope>IDENTIFICATION</scope>
</reference>
<accession>A0A2K1KK76</accession>
<protein>
    <submittedName>
        <fullName evidence="1 2">Uncharacterized protein</fullName>
    </submittedName>
</protein>
<dbReference type="EnsemblPlants" id="Pp3c5_17810V3.2">
    <property type="protein sequence ID" value="PAC:32954095.CDS.1"/>
    <property type="gene ID" value="Pp3c5_17810"/>
</dbReference>
<organism evidence="1">
    <name type="scientific">Physcomitrium patens</name>
    <name type="common">Spreading-leaved earth moss</name>
    <name type="synonym">Physcomitrella patens</name>
    <dbReference type="NCBI Taxonomy" id="3218"/>
    <lineage>
        <taxon>Eukaryota</taxon>
        <taxon>Viridiplantae</taxon>
        <taxon>Streptophyta</taxon>
        <taxon>Embryophyta</taxon>
        <taxon>Bryophyta</taxon>
        <taxon>Bryophytina</taxon>
        <taxon>Bryopsida</taxon>
        <taxon>Funariidae</taxon>
        <taxon>Funariales</taxon>
        <taxon>Funariaceae</taxon>
        <taxon>Physcomitrium</taxon>
    </lineage>
</organism>
<evidence type="ECO:0000313" key="3">
    <source>
        <dbReference type="Proteomes" id="UP000006727"/>
    </source>
</evidence>
<dbReference type="AlphaFoldDB" id="A0A2K1KK76"/>
<reference evidence="1 3" key="1">
    <citation type="journal article" date="2008" name="Science">
        <title>The Physcomitrella genome reveals evolutionary insights into the conquest of land by plants.</title>
        <authorList>
            <person name="Rensing S."/>
            <person name="Lang D."/>
            <person name="Zimmer A."/>
            <person name="Terry A."/>
            <person name="Salamov A."/>
            <person name="Shapiro H."/>
            <person name="Nishiyama T."/>
            <person name="Perroud P.-F."/>
            <person name="Lindquist E."/>
            <person name="Kamisugi Y."/>
            <person name="Tanahashi T."/>
            <person name="Sakakibara K."/>
            <person name="Fujita T."/>
            <person name="Oishi K."/>
            <person name="Shin-I T."/>
            <person name="Kuroki Y."/>
            <person name="Toyoda A."/>
            <person name="Suzuki Y."/>
            <person name="Hashimoto A."/>
            <person name="Yamaguchi K."/>
            <person name="Sugano A."/>
            <person name="Kohara Y."/>
            <person name="Fujiyama A."/>
            <person name="Anterola A."/>
            <person name="Aoki S."/>
            <person name="Ashton N."/>
            <person name="Barbazuk W.B."/>
            <person name="Barker E."/>
            <person name="Bennetzen J."/>
            <person name="Bezanilla M."/>
            <person name="Blankenship R."/>
            <person name="Cho S.H."/>
            <person name="Dutcher S."/>
            <person name="Estelle M."/>
            <person name="Fawcett J.A."/>
            <person name="Gundlach H."/>
            <person name="Hanada K."/>
            <person name="Heyl A."/>
            <person name="Hicks K.A."/>
            <person name="Hugh J."/>
            <person name="Lohr M."/>
            <person name="Mayer K."/>
            <person name="Melkozernov A."/>
            <person name="Murata T."/>
            <person name="Nelson D."/>
            <person name="Pils B."/>
            <person name="Prigge M."/>
            <person name="Reiss B."/>
            <person name="Renner T."/>
            <person name="Rombauts S."/>
            <person name="Rushton P."/>
            <person name="Sanderfoot A."/>
            <person name="Schween G."/>
            <person name="Shiu S.-H."/>
            <person name="Stueber K."/>
            <person name="Theodoulou F.L."/>
            <person name="Tu H."/>
            <person name="Van de Peer Y."/>
            <person name="Verrier P.J."/>
            <person name="Waters E."/>
            <person name="Wood A."/>
            <person name="Yang L."/>
            <person name="Cove D."/>
            <person name="Cuming A."/>
            <person name="Hasebe M."/>
            <person name="Lucas S."/>
            <person name="Mishler D.B."/>
            <person name="Reski R."/>
            <person name="Grigoriev I."/>
            <person name="Quatrano R.S."/>
            <person name="Boore J.L."/>
        </authorList>
    </citation>
    <scope>NUCLEOTIDE SEQUENCE [LARGE SCALE GENOMIC DNA]</scope>
    <source>
        <strain evidence="2 3">cv. Gransden 2004</strain>
    </source>
</reference>
<gene>
    <name evidence="1" type="ORF">PHYPA_007839</name>
</gene>
<dbReference type="EnsemblPlants" id="Pp3c5_17810V3.1">
    <property type="protein sequence ID" value="PAC:32954094.CDS.1"/>
    <property type="gene ID" value="Pp3c5_17810"/>
</dbReference>
<evidence type="ECO:0000313" key="2">
    <source>
        <dbReference type="EnsemblPlants" id="PAC:32954094.CDS.1"/>
    </source>
</evidence>
<dbReference type="Proteomes" id="UP000006727">
    <property type="component" value="Chromosome 5"/>
</dbReference>
<sequence>MDRILTPLSFPFHSGSVSPSKLHSACLLLLRSLFFSSILPFSVYFLLSSFHGSLHFVEPFSNFCYGLCLLYS</sequence>
<evidence type="ECO:0000313" key="1">
    <source>
        <dbReference type="EMBL" id="PNR54163.1"/>
    </source>
</evidence>
<dbReference type="InParanoid" id="A0A2K1KK76"/>
<dbReference type="EMBL" id="ABEU02000005">
    <property type="protein sequence ID" value="PNR54163.1"/>
    <property type="molecule type" value="Genomic_DNA"/>
</dbReference>
<proteinExistence type="predicted"/>
<keyword evidence="3" id="KW-1185">Reference proteome</keyword>
<reference evidence="1 3" key="2">
    <citation type="journal article" date="2018" name="Plant J.">
        <title>The Physcomitrella patens chromosome-scale assembly reveals moss genome structure and evolution.</title>
        <authorList>
            <person name="Lang D."/>
            <person name="Ullrich K.K."/>
            <person name="Murat F."/>
            <person name="Fuchs J."/>
            <person name="Jenkins J."/>
            <person name="Haas F.B."/>
            <person name="Piednoel M."/>
            <person name="Gundlach H."/>
            <person name="Van Bel M."/>
            <person name="Meyberg R."/>
            <person name="Vives C."/>
            <person name="Morata J."/>
            <person name="Symeonidi A."/>
            <person name="Hiss M."/>
            <person name="Muchero W."/>
            <person name="Kamisugi Y."/>
            <person name="Saleh O."/>
            <person name="Blanc G."/>
            <person name="Decker E.L."/>
            <person name="van Gessel N."/>
            <person name="Grimwood J."/>
            <person name="Hayes R.D."/>
            <person name="Graham S.W."/>
            <person name="Gunter L.E."/>
            <person name="McDaniel S.F."/>
            <person name="Hoernstein S.N.W."/>
            <person name="Larsson A."/>
            <person name="Li F.W."/>
            <person name="Perroud P.F."/>
            <person name="Phillips J."/>
            <person name="Ranjan P."/>
            <person name="Rokshar D.S."/>
            <person name="Rothfels C.J."/>
            <person name="Schneider L."/>
            <person name="Shu S."/>
            <person name="Stevenson D.W."/>
            <person name="Thummler F."/>
            <person name="Tillich M."/>
            <person name="Villarreal Aguilar J.C."/>
            <person name="Widiez T."/>
            <person name="Wong G.K."/>
            <person name="Wymore A."/>
            <person name="Zhang Y."/>
            <person name="Zimmer A.D."/>
            <person name="Quatrano R.S."/>
            <person name="Mayer K.F.X."/>
            <person name="Goodstein D."/>
            <person name="Casacuberta J.M."/>
            <person name="Vandepoele K."/>
            <person name="Reski R."/>
            <person name="Cuming A.C."/>
            <person name="Tuskan G.A."/>
            <person name="Maumus F."/>
            <person name="Salse J."/>
            <person name="Schmutz J."/>
            <person name="Rensing S.A."/>
        </authorList>
    </citation>
    <scope>NUCLEOTIDE SEQUENCE [LARGE SCALE GENOMIC DNA]</scope>
    <source>
        <strain evidence="2 3">cv. Gransden 2004</strain>
    </source>
</reference>
<dbReference type="Gramene" id="Pp3c5_17810V3.1">
    <property type="protein sequence ID" value="PAC:32954094.CDS.1"/>
    <property type="gene ID" value="Pp3c5_17810"/>
</dbReference>